<keyword evidence="2" id="KW-0732">Signal</keyword>
<proteinExistence type="inferred from homology"/>
<gene>
    <name evidence="3" type="primary">virB9_2</name>
    <name evidence="3" type="ORF">TRM7615_04866</name>
</gene>
<evidence type="ECO:0000313" key="4">
    <source>
        <dbReference type="Proteomes" id="UP000244898"/>
    </source>
</evidence>
<accession>A0A2R8CFU5</accession>
<dbReference type="AlphaFoldDB" id="A0A2R8CFU5"/>
<reference evidence="4" key="1">
    <citation type="submission" date="2018-03" db="EMBL/GenBank/DDBJ databases">
        <authorList>
            <person name="Rodrigo-Torres L."/>
            <person name="Arahal R. D."/>
            <person name="Lucena T."/>
        </authorList>
    </citation>
    <scope>NUCLEOTIDE SEQUENCE [LARGE SCALE GENOMIC DNA]</scope>
    <source>
        <strain evidence="4">CECT 7615</strain>
    </source>
</reference>
<evidence type="ECO:0000313" key="3">
    <source>
        <dbReference type="EMBL" id="SPJ31323.1"/>
    </source>
</evidence>
<evidence type="ECO:0000256" key="1">
    <source>
        <dbReference type="ARBA" id="ARBA00006135"/>
    </source>
</evidence>
<dbReference type="Gene3D" id="2.60.40.2500">
    <property type="match status" value="1"/>
</dbReference>
<protein>
    <submittedName>
        <fullName evidence="3">Type IV secretion system protein virB9</fullName>
    </submittedName>
</protein>
<organism evidence="3 4">
    <name type="scientific">Falsiruegeria mediterranea M17</name>
    <dbReference type="NCBI Taxonomy" id="1200281"/>
    <lineage>
        <taxon>Bacteria</taxon>
        <taxon>Pseudomonadati</taxon>
        <taxon>Pseudomonadota</taxon>
        <taxon>Alphaproteobacteria</taxon>
        <taxon>Rhodobacterales</taxon>
        <taxon>Roseobacteraceae</taxon>
        <taxon>Falsiruegeria</taxon>
    </lineage>
</organism>
<evidence type="ECO:0000256" key="2">
    <source>
        <dbReference type="ARBA" id="ARBA00022729"/>
    </source>
</evidence>
<dbReference type="InterPro" id="IPR038161">
    <property type="entry name" value="VirB9/CagX/TrbG_C_sf"/>
</dbReference>
<dbReference type="EMBL" id="ONZG01000020">
    <property type="protein sequence ID" value="SPJ31323.1"/>
    <property type="molecule type" value="Genomic_DNA"/>
</dbReference>
<name>A0A2R8CFU5_9RHOB</name>
<dbReference type="InterPro" id="IPR033645">
    <property type="entry name" value="VirB9/CagX/TrbG_C"/>
</dbReference>
<comment type="similarity">
    <text evidence="1">Belongs to the TrbG/VirB9 family.</text>
</comment>
<sequence length="297" mass="33150">MRFELSKKKRPSLFAFDRRERQRTRDACFAQNVMMRLCEPKQRAPLPLSPDRKARQGNVTACPSRNAFTCLAAVICIALIPALAQAEAIPRGGPKDHRVRIATYQDGQVYRVNVSLTHVTTIEFGEGESIRSIIAGDTEGFEIDGVPGGRAFAIKPMARGVHTNVTVYTNRRSYYFNVSEVARPTFYVVQFQYPQTNRRPANAIARSAPNTNYRASARTEFTPSRVWDDGTFTYFAFPKNAPVPAIFRYTGGRERTVNTGAVEDGVIRVSGVNRQWVFRLGEEVVCIEATMPAGATS</sequence>
<dbReference type="CDD" id="cd06911">
    <property type="entry name" value="VirB9_CagX_TrbG"/>
    <property type="match status" value="1"/>
</dbReference>
<dbReference type="Proteomes" id="UP000244898">
    <property type="component" value="Unassembled WGS sequence"/>
</dbReference>
<dbReference type="Pfam" id="PF03524">
    <property type="entry name" value="CagX"/>
    <property type="match status" value="1"/>
</dbReference>
<dbReference type="InterPro" id="IPR010258">
    <property type="entry name" value="Conjugal_tfr_TrbG/VirB9/CagX"/>
</dbReference>
<keyword evidence="4" id="KW-1185">Reference proteome</keyword>